<organism evidence="7 8">
    <name type="scientific">Jeotgalibacillus marinus</name>
    <dbReference type="NCBI Taxonomy" id="86667"/>
    <lineage>
        <taxon>Bacteria</taxon>
        <taxon>Bacillati</taxon>
        <taxon>Bacillota</taxon>
        <taxon>Bacilli</taxon>
        <taxon>Bacillales</taxon>
        <taxon>Caryophanaceae</taxon>
        <taxon>Jeotgalibacillus</taxon>
    </lineage>
</organism>
<comment type="caution">
    <text evidence="7">The sequence shown here is derived from an EMBL/GenBank/DDBJ whole genome shotgun (WGS) entry which is preliminary data.</text>
</comment>
<gene>
    <name evidence="3 7" type="primary">grpE</name>
    <name evidence="7" type="ORF">AB1471_01545</name>
</gene>
<dbReference type="HAMAP" id="MF_01151">
    <property type="entry name" value="GrpE"/>
    <property type="match status" value="1"/>
</dbReference>
<sequence>MSEKDMTKETLEDIASEQASEAVDKEVVQEDLTEEATTENWEAKAEEAENRYLRLRADFDNYRRRIQMEGETKEKYRAQSLISNILPALDNFERALNIEVSDDQTGSLLKGMQMVHSSLLEALKGEGLEVIEAVEQSFDPHLHQAVIQVSEEGVESNTVIEEFQKGYRLKDRVIRPSMVKVNE</sequence>
<protein>
    <recommendedName>
        <fullName evidence="3 4">Protein GrpE</fullName>
    </recommendedName>
    <alternativeName>
        <fullName evidence="3">HSP-70 cofactor</fullName>
    </alternativeName>
</protein>
<dbReference type="InterPro" id="IPR013805">
    <property type="entry name" value="GrpE_CC"/>
</dbReference>
<dbReference type="PRINTS" id="PR00773">
    <property type="entry name" value="GRPEPROTEIN"/>
</dbReference>
<dbReference type="Proteomes" id="UP001556040">
    <property type="component" value="Unassembled WGS sequence"/>
</dbReference>
<feature type="compositionally biased region" description="Basic and acidic residues" evidence="6">
    <location>
        <begin position="1"/>
        <end position="11"/>
    </location>
</feature>
<evidence type="ECO:0000256" key="1">
    <source>
        <dbReference type="ARBA" id="ARBA00009054"/>
    </source>
</evidence>
<dbReference type="Gene3D" id="3.90.20.20">
    <property type="match status" value="1"/>
</dbReference>
<dbReference type="InterPro" id="IPR000740">
    <property type="entry name" value="GrpE"/>
</dbReference>
<name>A0ABV3Q0I9_9BACL</name>
<evidence type="ECO:0000256" key="5">
    <source>
        <dbReference type="RuleBase" id="RU004478"/>
    </source>
</evidence>
<keyword evidence="2 3" id="KW-0143">Chaperone</keyword>
<dbReference type="InterPro" id="IPR009012">
    <property type="entry name" value="GrpE_head"/>
</dbReference>
<comment type="subunit">
    <text evidence="3">Homodimer.</text>
</comment>
<dbReference type="SUPFAM" id="SSF58014">
    <property type="entry name" value="Coiled-coil domain of nucleotide exchange factor GrpE"/>
    <property type="match status" value="1"/>
</dbReference>
<dbReference type="PANTHER" id="PTHR21237:SF23">
    <property type="entry name" value="GRPE PROTEIN HOMOLOG, MITOCHONDRIAL"/>
    <property type="match status" value="1"/>
</dbReference>
<dbReference type="Pfam" id="PF01025">
    <property type="entry name" value="GrpE"/>
    <property type="match status" value="1"/>
</dbReference>
<evidence type="ECO:0000256" key="4">
    <source>
        <dbReference type="RuleBase" id="RU000639"/>
    </source>
</evidence>
<proteinExistence type="inferred from homology"/>
<dbReference type="EMBL" id="JBFMIA010000001">
    <property type="protein sequence ID" value="MEW9500479.1"/>
    <property type="molecule type" value="Genomic_DNA"/>
</dbReference>
<dbReference type="NCBIfam" id="NF010738">
    <property type="entry name" value="PRK14140.1"/>
    <property type="match status" value="1"/>
</dbReference>
<keyword evidence="8" id="KW-1185">Reference proteome</keyword>
<dbReference type="Gene3D" id="2.30.22.10">
    <property type="entry name" value="Head domain of nucleotide exchange factor GrpE"/>
    <property type="match status" value="1"/>
</dbReference>
<dbReference type="CDD" id="cd00446">
    <property type="entry name" value="GrpE"/>
    <property type="match status" value="1"/>
</dbReference>
<evidence type="ECO:0000256" key="2">
    <source>
        <dbReference type="ARBA" id="ARBA00023186"/>
    </source>
</evidence>
<evidence type="ECO:0000256" key="3">
    <source>
        <dbReference type="HAMAP-Rule" id="MF_01151"/>
    </source>
</evidence>
<dbReference type="RefSeq" id="WP_367777764.1">
    <property type="nucleotide sequence ID" value="NZ_JBFMIA010000001.1"/>
</dbReference>
<evidence type="ECO:0000313" key="8">
    <source>
        <dbReference type="Proteomes" id="UP001556040"/>
    </source>
</evidence>
<evidence type="ECO:0000256" key="6">
    <source>
        <dbReference type="SAM" id="MobiDB-lite"/>
    </source>
</evidence>
<keyword evidence="3" id="KW-0963">Cytoplasm</keyword>
<evidence type="ECO:0000313" key="7">
    <source>
        <dbReference type="EMBL" id="MEW9500479.1"/>
    </source>
</evidence>
<comment type="subcellular location">
    <subcellularLocation>
        <location evidence="3">Cytoplasm</location>
    </subcellularLocation>
</comment>
<keyword evidence="3 4" id="KW-0346">Stress response</keyword>
<reference evidence="7 8" key="1">
    <citation type="journal article" date="1979" name="Int. J. Syst. Evol. Microbiol.">
        <title>Bacillus globisporus subsp. marinus subsp. nov.</title>
        <authorList>
            <person name="Liu H."/>
        </authorList>
    </citation>
    <scope>NUCLEOTIDE SEQUENCE [LARGE SCALE GENOMIC DNA]</scope>
    <source>
        <strain evidence="7 8">DSM 1297</strain>
    </source>
</reference>
<dbReference type="PROSITE" id="PS01071">
    <property type="entry name" value="GRPE"/>
    <property type="match status" value="1"/>
</dbReference>
<dbReference type="PANTHER" id="PTHR21237">
    <property type="entry name" value="GRPE PROTEIN"/>
    <property type="match status" value="1"/>
</dbReference>
<comment type="function">
    <text evidence="3 4">Participates actively in the response to hyperosmotic and heat shock by preventing the aggregation of stress-denatured proteins, in association with DnaK and GrpE. It is the nucleotide exchange factor for DnaK and may function as a thermosensor. Unfolded proteins bind initially to DnaJ; upon interaction with the DnaJ-bound protein, DnaK hydrolyzes its bound ATP, resulting in the formation of a stable complex. GrpE releases ADP from DnaK; ATP binding to DnaK triggers the release of the substrate protein, thus completing the reaction cycle. Several rounds of ATP-dependent interactions between DnaJ, DnaK and GrpE are required for fully efficient folding.</text>
</comment>
<feature type="region of interest" description="Disordered" evidence="6">
    <location>
        <begin position="1"/>
        <end position="40"/>
    </location>
</feature>
<comment type="similarity">
    <text evidence="1 3 5">Belongs to the GrpE family.</text>
</comment>
<accession>A0ABV3Q0I9</accession>
<dbReference type="SUPFAM" id="SSF51064">
    <property type="entry name" value="Head domain of nucleotide exchange factor GrpE"/>
    <property type="match status" value="1"/>
</dbReference>